<evidence type="ECO:0000256" key="8">
    <source>
        <dbReference type="SAM" id="MobiDB-lite"/>
    </source>
</evidence>
<sequence>MGQQPSQPKITAQDKAIFQLKRQRDNLKQYERKLNTVIDRQTALAKQALKDGKPDKAKVFLRLKKHQQSVISTTYDQLGNLENLIGTIEFKLIEKDVLYGLTQGNEVLKKLNSEMSVEKIDKVLDDLEDERLKVDEVSDMLGSGLSNQDENEVEEELERLEEEVLGKKVKTEPQPDVKVPDVKLPDAPTSEFKDSVREDQEEEEEQEDKVLQEPLAA</sequence>
<dbReference type="STRING" id="45354.A0A1L0BWJ5"/>
<dbReference type="Proteomes" id="UP000182334">
    <property type="component" value="Chromosome V"/>
</dbReference>
<dbReference type="EMBL" id="LT635760">
    <property type="protein sequence ID" value="SGZ55727.1"/>
    <property type="molecule type" value="Genomic_DNA"/>
</dbReference>
<feature type="coiled-coil region" evidence="7">
    <location>
        <begin position="13"/>
        <end position="40"/>
    </location>
</feature>
<dbReference type="OrthoDB" id="441172at2759"/>
<keyword evidence="5" id="KW-0653">Protein transport</keyword>
<dbReference type="GO" id="GO:0006900">
    <property type="term" value="P:vesicle budding from membrane"/>
    <property type="evidence" value="ECO:0007669"/>
    <property type="project" value="TreeGrafter"/>
</dbReference>
<dbReference type="Gene3D" id="6.10.140.1230">
    <property type="match status" value="1"/>
</dbReference>
<keyword evidence="3" id="KW-0813">Transport</keyword>
<evidence type="ECO:0000313" key="10">
    <source>
        <dbReference type="Proteomes" id="UP000182334"/>
    </source>
</evidence>
<keyword evidence="10" id="KW-1185">Reference proteome</keyword>
<dbReference type="Pfam" id="PF03357">
    <property type="entry name" value="Snf7"/>
    <property type="match status" value="1"/>
</dbReference>
<feature type="compositionally biased region" description="Basic and acidic residues" evidence="8">
    <location>
        <begin position="163"/>
        <end position="184"/>
    </location>
</feature>
<keyword evidence="6" id="KW-0472">Membrane</keyword>
<dbReference type="PANTHER" id="PTHR22761:SF5">
    <property type="entry name" value="CHARGED MULTIVESICULAR BODY PROTEIN 6"/>
    <property type="match status" value="1"/>
</dbReference>
<protein>
    <submittedName>
        <fullName evidence="9">CIC11C00000002673</fullName>
    </submittedName>
</protein>
<accession>A0A1L0BWJ5</accession>
<dbReference type="GO" id="GO:0005771">
    <property type="term" value="C:multivesicular body"/>
    <property type="evidence" value="ECO:0007669"/>
    <property type="project" value="TreeGrafter"/>
</dbReference>
<evidence type="ECO:0000256" key="2">
    <source>
        <dbReference type="ARBA" id="ARBA00006190"/>
    </source>
</evidence>
<proteinExistence type="inferred from homology"/>
<evidence type="ECO:0000256" key="6">
    <source>
        <dbReference type="ARBA" id="ARBA00023136"/>
    </source>
</evidence>
<dbReference type="GO" id="GO:0015031">
    <property type="term" value="P:protein transport"/>
    <property type="evidence" value="ECO:0007669"/>
    <property type="project" value="UniProtKB-KW"/>
</dbReference>
<dbReference type="GO" id="GO:0000815">
    <property type="term" value="C:ESCRT III complex"/>
    <property type="evidence" value="ECO:0007669"/>
    <property type="project" value="TreeGrafter"/>
</dbReference>
<dbReference type="PANTHER" id="PTHR22761">
    <property type="entry name" value="CHARGED MULTIVESICULAR BODY PROTEIN"/>
    <property type="match status" value="1"/>
</dbReference>
<organism evidence="9 10">
    <name type="scientific">Sungouiella intermedia</name>
    <dbReference type="NCBI Taxonomy" id="45354"/>
    <lineage>
        <taxon>Eukaryota</taxon>
        <taxon>Fungi</taxon>
        <taxon>Dikarya</taxon>
        <taxon>Ascomycota</taxon>
        <taxon>Saccharomycotina</taxon>
        <taxon>Pichiomycetes</taxon>
        <taxon>Metschnikowiaceae</taxon>
        <taxon>Sungouiella</taxon>
    </lineage>
</organism>
<keyword evidence="4" id="KW-0967">Endosome</keyword>
<evidence type="ECO:0000256" key="4">
    <source>
        <dbReference type="ARBA" id="ARBA00022753"/>
    </source>
</evidence>
<dbReference type="AlphaFoldDB" id="A0A1L0BWJ5"/>
<gene>
    <name evidence="9" type="ORF">SAMEA4029010_CIC11G00000002673</name>
</gene>
<keyword evidence="7" id="KW-0175">Coiled coil</keyword>
<evidence type="ECO:0000256" key="3">
    <source>
        <dbReference type="ARBA" id="ARBA00022448"/>
    </source>
</evidence>
<dbReference type="GO" id="GO:0032511">
    <property type="term" value="P:late endosome to vacuole transport via multivesicular body sorting pathway"/>
    <property type="evidence" value="ECO:0007669"/>
    <property type="project" value="TreeGrafter"/>
</dbReference>
<evidence type="ECO:0000256" key="5">
    <source>
        <dbReference type="ARBA" id="ARBA00022927"/>
    </source>
</evidence>
<name>A0A1L0BWJ5_9ASCO</name>
<comment type="subcellular location">
    <subcellularLocation>
        <location evidence="1">Endosome membrane</location>
    </subcellularLocation>
</comment>
<evidence type="ECO:0000256" key="7">
    <source>
        <dbReference type="SAM" id="Coils"/>
    </source>
</evidence>
<dbReference type="InterPro" id="IPR005024">
    <property type="entry name" value="Snf7_fam"/>
</dbReference>
<comment type="similarity">
    <text evidence="2">Belongs to the SNF7 family.</text>
</comment>
<evidence type="ECO:0000256" key="1">
    <source>
        <dbReference type="ARBA" id="ARBA00004608"/>
    </source>
</evidence>
<feature type="region of interest" description="Disordered" evidence="8">
    <location>
        <begin position="163"/>
        <end position="217"/>
    </location>
</feature>
<reference evidence="9 10" key="1">
    <citation type="submission" date="2016-10" db="EMBL/GenBank/DDBJ databases">
        <authorList>
            <person name="de Groot N.N."/>
        </authorList>
    </citation>
    <scope>NUCLEOTIDE SEQUENCE [LARGE SCALE GENOMIC DNA]</scope>
    <source>
        <strain evidence="9 10">CBS 141442</strain>
    </source>
</reference>
<evidence type="ECO:0000313" key="9">
    <source>
        <dbReference type="EMBL" id="SGZ55727.1"/>
    </source>
</evidence>